<proteinExistence type="predicted"/>
<evidence type="ECO:0000256" key="2">
    <source>
        <dbReference type="SAM" id="Phobius"/>
    </source>
</evidence>
<keyword evidence="4" id="KW-1185">Reference proteome</keyword>
<dbReference type="EMBL" id="VICF01000182">
    <property type="protein sequence ID" value="TQC57294.1"/>
    <property type="molecule type" value="Genomic_DNA"/>
</dbReference>
<comment type="caution">
    <text evidence="3">The sequence shown here is derived from an EMBL/GenBank/DDBJ whole genome shotgun (WGS) entry which is preliminary data.</text>
</comment>
<dbReference type="RefSeq" id="WP_141497232.1">
    <property type="nucleotide sequence ID" value="NZ_VICF01000182.1"/>
</dbReference>
<feature type="transmembrane region" description="Helical" evidence="2">
    <location>
        <begin position="6"/>
        <end position="23"/>
    </location>
</feature>
<evidence type="ECO:0000313" key="3">
    <source>
        <dbReference type="EMBL" id="TQC57294.1"/>
    </source>
</evidence>
<organism evidence="3 4">
    <name type="scientific">Pantoea dispersa</name>
    <dbReference type="NCBI Taxonomy" id="59814"/>
    <lineage>
        <taxon>Bacteria</taxon>
        <taxon>Pseudomonadati</taxon>
        <taxon>Pseudomonadota</taxon>
        <taxon>Gammaproteobacteria</taxon>
        <taxon>Enterobacterales</taxon>
        <taxon>Erwiniaceae</taxon>
        <taxon>Pantoea</taxon>
    </lineage>
</organism>
<name>A0ABY2ZQI2_9GAMM</name>
<feature type="non-terminal residue" evidence="3">
    <location>
        <position position="1"/>
    </location>
</feature>
<evidence type="ECO:0000313" key="4">
    <source>
        <dbReference type="Proteomes" id="UP000319715"/>
    </source>
</evidence>
<accession>A0ABY2ZQI2</accession>
<dbReference type="Proteomes" id="UP000319715">
    <property type="component" value="Unassembled WGS sequence"/>
</dbReference>
<sequence>GLLISQSLTLLSTPALYVIFSCLRERWYARRARRRERRLGMGNRESGMGKSEKPRSVHAPRG</sequence>
<evidence type="ECO:0000256" key="1">
    <source>
        <dbReference type="SAM" id="MobiDB-lite"/>
    </source>
</evidence>
<reference evidence="3 4" key="1">
    <citation type="submission" date="2019-06" db="EMBL/GenBank/DDBJ databases">
        <title>Pantoea dispersa Assembly.</title>
        <authorList>
            <person name="Wang J."/>
        </authorList>
    </citation>
    <scope>NUCLEOTIDE SEQUENCE [LARGE SCALE GENOMIC DNA]</scope>
    <source>
        <strain evidence="4">bio</strain>
    </source>
</reference>
<keyword evidence="2" id="KW-0812">Transmembrane</keyword>
<feature type="region of interest" description="Disordered" evidence="1">
    <location>
        <begin position="38"/>
        <end position="62"/>
    </location>
</feature>
<keyword evidence="2" id="KW-0472">Membrane</keyword>
<keyword evidence="2" id="KW-1133">Transmembrane helix</keyword>
<protein>
    <submittedName>
        <fullName evidence="3">Uncharacterized protein</fullName>
    </submittedName>
</protein>
<gene>
    <name evidence="3" type="ORF">FK492_24320</name>
</gene>